<dbReference type="PANTHER" id="PTHR30055">
    <property type="entry name" value="HTH-TYPE TRANSCRIPTIONAL REGULATOR RUTR"/>
    <property type="match status" value="1"/>
</dbReference>
<dbReference type="InterPro" id="IPR050109">
    <property type="entry name" value="HTH-type_TetR-like_transc_reg"/>
</dbReference>
<evidence type="ECO:0000313" key="5">
    <source>
        <dbReference type="EMBL" id="WNG44136.1"/>
    </source>
</evidence>
<evidence type="ECO:0000256" key="2">
    <source>
        <dbReference type="PROSITE-ProRule" id="PRU00335"/>
    </source>
</evidence>
<proteinExistence type="predicted"/>
<dbReference type="Gene3D" id="1.10.357.10">
    <property type="entry name" value="Tetracycline Repressor, domain 2"/>
    <property type="match status" value="1"/>
</dbReference>
<keyword evidence="6" id="KW-1185">Reference proteome</keyword>
<keyword evidence="1 2" id="KW-0238">DNA-binding</keyword>
<dbReference type="SUPFAM" id="SSF46689">
    <property type="entry name" value="Homeodomain-like"/>
    <property type="match status" value="1"/>
</dbReference>
<protein>
    <submittedName>
        <fullName evidence="5">TetR/AcrR family transcriptional regulator</fullName>
    </submittedName>
</protein>
<evidence type="ECO:0000256" key="1">
    <source>
        <dbReference type="ARBA" id="ARBA00023125"/>
    </source>
</evidence>
<name>A0ABY9WT04_9BACT</name>
<evidence type="ECO:0000313" key="6">
    <source>
        <dbReference type="Proteomes" id="UP001611383"/>
    </source>
</evidence>
<dbReference type="InterPro" id="IPR009057">
    <property type="entry name" value="Homeodomain-like_sf"/>
</dbReference>
<accession>A0ABY9WT04</accession>
<dbReference type="InterPro" id="IPR039536">
    <property type="entry name" value="TetR_C_Proteobacteria"/>
</dbReference>
<dbReference type="PANTHER" id="PTHR30055:SF146">
    <property type="entry name" value="HTH-TYPE TRANSCRIPTIONAL DUAL REGULATOR CECR"/>
    <property type="match status" value="1"/>
</dbReference>
<dbReference type="Proteomes" id="UP001611383">
    <property type="component" value="Chromosome"/>
</dbReference>
<evidence type="ECO:0000256" key="3">
    <source>
        <dbReference type="SAM" id="MobiDB-lite"/>
    </source>
</evidence>
<dbReference type="InterPro" id="IPR001647">
    <property type="entry name" value="HTH_TetR"/>
</dbReference>
<dbReference type="PRINTS" id="PR00455">
    <property type="entry name" value="HTHTETR"/>
</dbReference>
<feature type="region of interest" description="Disordered" evidence="3">
    <location>
        <begin position="1"/>
        <end position="29"/>
    </location>
</feature>
<sequence length="225" mass="24085">MQGKSTSPKKAPAARRGRGGRPSAEQAGEVDRRILEAATRLFLHLGFEATSCDEVAVQAGAGKASIYARYANKEELFTAVVRHSVGCMLAPSKDLPVGLTLRERLRTVGSGILAHALQPGVVALMRVVITTAYRLPELARLTDRMGRDRGIQLVAEAIAGPQSGTTAAIERALPVAAKFIDLVFVPHQMRALLGDDLDELAAKATHSIDEAIDLLSRGGWLNGWE</sequence>
<dbReference type="EMBL" id="CP043494">
    <property type="protein sequence ID" value="WNG44136.1"/>
    <property type="molecule type" value="Genomic_DNA"/>
</dbReference>
<feature type="domain" description="HTH tetR-type" evidence="4">
    <location>
        <begin position="28"/>
        <end position="88"/>
    </location>
</feature>
<dbReference type="RefSeq" id="WP_395816348.1">
    <property type="nucleotide sequence ID" value="NZ_CP043494.1"/>
</dbReference>
<dbReference type="Gene3D" id="1.10.10.60">
    <property type="entry name" value="Homeodomain-like"/>
    <property type="match status" value="1"/>
</dbReference>
<dbReference type="Pfam" id="PF00440">
    <property type="entry name" value="TetR_N"/>
    <property type="match status" value="1"/>
</dbReference>
<evidence type="ECO:0000259" key="4">
    <source>
        <dbReference type="PROSITE" id="PS50977"/>
    </source>
</evidence>
<organism evidence="5 6">
    <name type="scientific">Archangium minus</name>
    <dbReference type="NCBI Taxonomy" id="83450"/>
    <lineage>
        <taxon>Bacteria</taxon>
        <taxon>Pseudomonadati</taxon>
        <taxon>Myxococcota</taxon>
        <taxon>Myxococcia</taxon>
        <taxon>Myxococcales</taxon>
        <taxon>Cystobacterineae</taxon>
        <taxon>Archangiaceae</taxon>
        <taxon>Archangium</taxon>
    </lineage>
</organism>
<gene>
    <name evidence="5" type="ORF">F0U60_08480</name>
</gene>
<feature type="DNA-binding region" description="H-T-H motif" evidence="2">
    <location>
        <begin position="51"/>
        <end position="70"/>
    </location>
</feature>
<reference evidence="5 6" key="1">
    <citation type="submission" date="2019-08" db="EMBL/GenBank/DDBJ databases">
        <title>Archangium and Cystobacter genomes.</title>
        <authorList>
            <person name="Chen I.-C.K."/>
            <person name="Wielgoss S."/>
        </authorList>
    </citation>
    <scope>NUCLEOTIDE SEQUENCE [LARGE SCALE GENOMIC DNA]</scope>
    <source>
        <strain evidence="5 6">Cbm 6</strain>
    </source>
</reference>
<dbReference type="PROSITE" id="PS50977">
    <property type="entry name" value="HTH_TETR_2"/>
    <property type="match status" value="1"/>
</dbReference>
<dbReference type="Pfam" id="PF14246">
    <property type="entry name" value="TetR_C_7"/>
    <property type="match status" value="1"/>
</dbReference>